<gene>
    <name evidence="11" type="ORF">RCOM_0009460</name>
</gene>
<dbReference type="eggNOG" id="ENOG502S3PF">
    <property type="taxonomic scope" value="Eukaryota"/>
</dbReference>
<protein>
    <recommendedName>
        <fullName evidence="10">Prolamin-like domain-containing protein</fullName>
    </recommendedName>
</protein>
<evidence type="ECO:0000256" key="5">
    <source>
        <dbReference type="ARBA" id="ARBA00023279"/>
    </source>
</evidence>
<sequence length="135" mass="14299">MAFKVMSLLLGVTFFIAGASAIREIPIKQAYDNTETRVLLLETSSSSGGGLVDCWNALMEIKSCSNEIILFFLNGQTDITIGADCCSAISIIAHNCWPSMLTSLGFTVEEVNILNGYCADSAAPSPLAAASPTQQ</sequence>
<organism evidence="11 12">
    <name type="scientific">Ricinus communis</name>
    <name type="common">Castor bean</name>
    <dbReference type="NCBI Taxonomy" id="3988"/>
    <lineage>
        <taxon>Eukaryota</taxon>
        <taxon>Viridiplantae</taxon>
        <taxon>Streptophyta</taxon>
        <taxon>Embryophyta</taxon>
        <taxon>Tracheophyta</taxon>
        <taxon>Spermatophyta</taxon>
        <taxon>Magnoliopsida</taxon>
        <taxon>eudicotyledons</taxon>
        <taxon>Gunneridae</taxon>
        <taxon>Pentapetalae</taxon>
        <taxon>rosids</taxon>
        <taxon>fabids</taxon>
        <taxon>Malpighiales</taxon>
        <taxon>Euphorbiaceae</taxon>
        <taxon>Acalyphoideae</taxon>
        <taxon>Acalypheae</taxon>
        <taxon>Ricinus</taxon>
    </lineage>
</organism>
<dbReference type="STRING" id="3988.B9SVP5"/>
<dbReference type="EMBL" id="EQ974173">
    <property type="protein sequence ID" value="EEF32304.1"/>
    <property type="molecule type" value="Genomic_DNA"/>
</dbReference>
<evidence type="ECO:0000313" key="11">
    <source>
        <dbReference type="EMBL" id="EEF32304.1"/>
    </source>
</evidence>
<dbReference type="GO" id="GO:0080155">
    <property type="term" value="P:regulation of double fertilization forming a zygote and endosperm"/>
    <property type="evidence" value="ECO:0000318"/>
    <property type="project" value="GO_Central"/>
</dbReference>
<keyword evidence="12" id="KW-1185">Reference proteome</keyword>
<evidence type="ECO:0000256" key="9">
    <source>
        <dbReference type="SAM" id="SignalP"/>
    </source>
</evidence>
<accession>B9SVP5</accession>
<dbReference type="InterPro" id="IPR008502">
    <property type="entry name" value="Prolamin-like"/>
</dbReference>
<dbReference type="Proteomes" id="UP000008311">
    <property type="component" value="Unassembled WGS sequence"/>
</dbReference>
<name>B9SVP5_RICCO</name>
<dbReference type="GO" id="GO:0005576">
    <property type="term" value="C:extracellular region"/>
    <property type="evidence" value="ECO:0000318"/>
    <property type="project" value="GO_Central"/>
</dbReference>
<dbReference type="InterPro" id="IPR044711">
    <property type="entry name" value="EC11-15"/>
</dbReference>
<evidence type="ECO:0000313" key="12">
    <source>
        <dbReference type="Proteomes" id="UP000008311"/>
    </source>
</evidence>
<evidence type="ECO:0000256" key="2">
    <source>
        <dbReference type="ARBA" id="ARBA00004613"/>
    </source>
</evidence>
<feature type="signal peptide" evidence="9">
    <location>
        <begin position="1"/>
        <end position="21"/>
    </location>
</feature>
<comment type="similarity">
    <text evidence="8">Belongs to the plant egg cell-secreted peptide family.</text>
</comment>
<dbReference type="GO" id="GO:0031982">
    <property type="term" value="C:vesicle"/>
    <property type="evidence" value="ECO:0000318"/>
    <property type="project" value="GO_Central"/>
</dbReference>
<feature type="chain" id="PRO_5002889767" description="Prolamin-like domain-containing protein" evidence="9">
    <location>
        <begin position="22"/>
        <end position="135"/>
    </location>
</feature>
<evidence type="ECO:0000256" key="8">
    <source>
        <dbReference type="ARBA" id="ARBA00034484"/>
    </source>
</evidence>
<keyword evidence="3" id="KW-0964">Secreted</keyword>
<proteinExistence type="inferred from homology"/>
<evidence type="ECO:0000256" key="1">
    <source>
        <dbReference type="ARBA" id="ARBA00004541"/>
    </source>
</evidence>
<dbReference type="GO" id="GO:2000008">
    <property type="term" value="P:regulation of protein localization to cell surface"/>
    <property type="evidence" value="ECO:0000318"/>
    <property type="project" value="GO_Central"/>
</dbReference>
<dbReference type="InParanoid" id="B9SVP5"/>
<feature type="domain" description="Prolamin-like" evidence="10">
    <location>
        <begin position="53"/>
        <end position="118"/>
    </location>
</feature>
<dbReference type="GO" id="GO:0031410">
    <property type="term" value="C:cytoplasmic vesicle"/>
    <property type="evidence" value="ECO:0007669"/>
    <property type="project" value="UniProtKB-SubCell"/>
</dbReference>
<comment type="subcellular location">
    <subcellularLocation>
        <location evidence="1">Cytoplasmic vesicle</location>
    </subcellularLocation>
    <subcellularLocation>
        <location evidence="2">Secreted</location>
    </subcellularLocation>
</comment>
<dbReference type="Pfam" id="PF05617">
    <property type="entry name" value="Prolamin_like"/>
    <property type="match status" value="1"/>
</dbReference>
<evidence type="ECO:0000256" key="3">
    <source>
        <dbReference type="ARBA" id="ARBA00022525"/>
    </source>
</evidence>
<evidence type="ECO:0000256" key="6">
    <source>
        <dbReference type="ARBA" id="ARBA00023329"/>
    </source>
</evidence>
<evidence type="ECO:0000256" key="4">
    <source>
        <dbReference type="ARBA" id="ARBA00022729"/>
    </source>
</evidence>
<evidence type="ECO:0000259" key="10">
    <source>
        <dbReference type="Pfam" id="PF05617"/>
    </source>
</evidence>
<dbReference type="GO" id="GO:0009567">
    <property type="term" value="P:double fertilization forming a zygote and endosperm"/>
    <property type="evidence" value="ECO:0000318"/>
    <property type="project" value="GO_Central"/>
</dbReference>
<keyword evidence="4 9" id="KW-0732">Signal</keyword>
<dbReference type="PANTHER" id="PTHR35293:SF10">
    <property type="entry name" value="EGG CELL-SECRETED PROTEIN 1.2-RELATED"/>
    <property type="match status" value="1"/>
</dbReference>
<comment type="function">
    <text evidence="7">Involved in the regulation of gamete interactions during the double fertilization and to prevent multiple-pollen tube attraction; mediates the redistribution of the gamete fusogen HAP2/GCS1 to the cell surface after secretion upon sperm arrival.</text>
</comment>
<reference evidence="12" key="1">
    <citation type="journal article" date="2010" name="Nat. Biotechnol.">
        <title>Draft genome sequence of the oilseed species Ricinus communis.</title>
        <authorList>
            <person name="Chan A.P."/>
            <person name="Crabtree J."/>
            <person name="Zhao Q."/>
            <person name="Lorenzi H."/>
            <person name="Orvis J."/>
            <person name="Puiu D."/>
            <person name="Melake-Berhan A."/>
            <person name="Jones K.M."/>
            <person name="Redman J."/>
            <person name="Chen G."/>
            <person name="Cahoon E.B."/>
            <person name="Gedil M."/>
            <person name="Stanke M."/>
            <person name="Haas B.J."/>
            <person name="Wortman J.R."/>
            <person name="Fraser-Liggett C.M."/>
            <person name="Ravel J."/>
            <person name="Rabinowicz P.D."/>
        </authorList>
    </citation>
    <scope>NUCLEOTIDE SEQUENCE [LARGE SCALE GENOMIC DNA]</scope>
    <source>
        <strain evidence="12">cv. Hale</strain>
    </source>
</reference>
<dbReference type="AlphaFoldDB" id="B9SVP5"/>
<evidence type="ECO:0000256" key="7">
    <source>
        <dbReference type="ARBA" id="ARBA00034457"/>
    </source>
</evidence>
<dbReference type="PANTHER" id="PTHR35293">
    <property type="entry name" value="EGG CELL-SECRETED PROTEIN 1.5"/>
    <property type="match status" value="1"/>
</dbReference>
<keyword evidence="5" id="KW-0278">Fertilization</keyword>
<keyword evidence="6" id="KW-0968">Cytoplasmic vesicle</keyword>